<dbReference type="EMBL" id="JAMZIH010007451">
    <property type="protein sequence ID" value="KAJ1673061.1"/>
    <property type="molecule type" value="Genomic_DNA"/>
</dbReference>
<reference evidence="1" key="1">
    <citation type="submission" date="2022-06" db="EMBL/GenBank/DDBJ databases">
        <title>Phylogenomic reconstructions and comparative analyses of Kickxellomycotina fungi.</title>
        <authorList>
            <person name="Reynolds N.K."/>
            <person name="Stajich J.E."/>
            <person name="Barry K."/>
            <person name="Grigoriev I.V."/>
            <person name="Crous P."/>
            <person name="Smith M.E."/>
        </authorList>
    </citation>
    <scope>NUCLEOTIDE SEQUENCE</scope>
    <source>
        <strain evidence="1">RSA 2271</strain>
    </source>
</reference>
<name>A0ACC1HCJ6_9FUNG</name>
<feature type="non-terminal residue" evidence="1">
    <location>
        <position position="206"/>
    </location>
</feature>
<gene>
    <name evidence="1" type="ORF">EV182_005966</name>
</gene>
<protein>
    <submittedName>
        <fullName evidence="1">Uncharacterized protein</fullName>
    </submittedName>
</protein>
<accession>A0ACC1HCJ6</accession>
<proteinExistence type="predicted"/>
<dbReference type="Proteomes" id="UP001145114">
    <property type="component" value="Unassembled WGS sequence"/>
</dbReference>
<keyword evidence="2" id="KW-1185">Reference proteome</keyword>
<comment type="caution">
    <text evidence="1">The sequence shown here is derived from an EMBL/GenBank/DDBJ whole genome shotgun (WGS) entry which is preliminary data.</text>
</comment>
<evidence type="ECO:0000313" key="1">
    <source>
        <dbReference type="EMBL" id="KAJ1673061.1"/>
    </source>
</evidence>
<organism evidence="1 2">
    <name type="scientific">Spiromyces aspiralis</name>
    <dbReference type="NCBI Taxonomy" id="68401"/>
    <lineage>
        <taxon>Eukaryota</taxon>
        <taxon>Fungi</taxon>
        <taxon>Fungi incertae sedis</taxon>
        <taxon>Zoopagomycota</taxon>
        <taxon>Kickxellomycotina</taxon>
        <taxon>Kickxellomycetes</taxon>
        <taxon>Kickxellales</taxon>
        <taxon>Kickxellaceae</taxon>
        <taxon>Spiromyces</taxon>
    </lineage>
</organism>
<sequence>MGFRLPTSPKGWYLLLFNVASFAGWASILFSASAHLASSDLDYQGLYSIIGDRLAFVQSLAALEVLHVMVGWVRSSLMTTAMQVASRYFLVWGVLYLFPYPEVRQSVWFGLMVYAWSLAEIIRYSFYALKELGLSPYPLVWARYTLFYVLYPLGVSGELVVTWHSLGYAREWKKWYYQLLILIMLNYAPGFVNMYSYMIKQRKKVL</sequence>
<evidence type="ECO:0000313" key="2">
    <source>
        <dbReference type="Proteomes" id="UP001145114"/>
    </source>
</evidence>